<dbReference type="EMBL" id="JAWDJW010003129">
    <property type="protein sequence ID" value="KAK3077181.1"/>
    <property type="molecule type" value="Genomic_DNA"/>
</dbReference>
<sequence length="556" mass="63395">MDQAIAKATGKTGRRRLGDKQKILFAPMSDVGGVLVDKDAVYIDVKTATFNKDDDQQERGLGEQMVVGLQGERRLLGEADAGVRLFSGGEALQKLTDEEAHNTGRLSRRNPRIVERGDKDEEDEDEGFESGSDLDEELPDDAGSDEEDDSGELEEADGVAEEHLGRTFRKSLDRRRDGEAEDLAFADSDSDLGSVSSVDEQELEEVEEDEEAEEEESFEEEDADDDEDGTLRWKEGLAAKALSLHGGRRPYRTVDLARQMYNDKLTPSEVLSRWRGGVVNVQPDKTDGEEEDEFFKKARDETSIDEKEDRAIPRYDYETLESKWADEANLDSLRQRFAATSLLRGVDDEDDAEFNGIEDDDEGDGAFEDLETGQMFGDEKKDQDEAKSLEAEREKNARKKEELKLRFEEEDREGFANDKANARREGGGDEEFGEDEWYDAQKAAIEKQLNINRAEFEQMDEISRRQVEGFRAGTYCRLVLEKVPYEFSTGFNPKYPVIIGGLAPTENRFGFVQVRIKRHRWHKKVLKTNDPLIFSLGWRRFQSMPIYSIHENRMRH</sequence>
<reference evidence="1" key="1">
    <citation type="submission" date="2024-09" db="EMBL/GenBank/DDBJ databases">
        <title>Black Yeasts Isolated from many extreme environments.</title>
        <authorList>
            <person name="Coleine C."/>
            <person name="Stajich J.E."/>
            <person name="Selbmann L."/>
        </authorList>
    </citation>
    <scope>NUCLEOTIDE SEQUENCE</scope>
    <source>
        <strain evidence="1">CCFEE 5737</strain>
    </source>
</reference>
<protein>
    <submittedName>
        <fullName evidence="1">Uncharacterized protein</fullName>
    </submittedName>
</protein>
<organism evidence="1 2">
    <name type="scientific">Coniosporium uncinatum</name>
    <dbReference type="NCBI Taxonomy" id="93489"/>
    <lineage>
        <taxon>Eukaryota</taxon>
        <taxon>Fungi</taxon>
        <taxon>Dikarya</taxon>
        <taxon>Ascomycota</taxon>
        <taxon>Pezizomycotina</taxon>
        <taxon>Dothideomycetes</taxon>
        <taxon>Dothideomycetes incertae sedis</taxon>
        <taxon>Coniosporium</taxon>
    </lineage>
</organism>
<evidence type="ECO:0000313" key="2">
    <source>
        <dbReference type="Proteomes" id="UP001186974"/>
    </source>
</evidence>
<evidence type="ECO:0000313" key="1">
    <source>
        <dbReference type="EMBL" id="KAK3077181.1"/>
    </source>
</evidence>
<gene>
    <name evidence="1" type="ORF">LTS18_011000</name>
</gene>
<keyword evidence="2" id="KW-1185">Reference proteome</keyword>
<feature type="non-terminal residue" evidence="1">
    <location>
        <position position="556"/>
    </location>
</feature>
<proteinExistence type="predicted"/>
<name>A0ACC3DKH0_9PEZI</name>
<dbReference type="Proteomes" id="UP001186974">
    <property type="component" value="Unassembled WGS sequence"/>
</dbReference>
<comment type="caution">
    <text evidence="1">The sequence shown here is derived from an EMBL/GenBank/DDBJ whole genome shotgun (WGS) entry which is preliminary data.</text>
</comment>
<accession>A0ACC3DKH0</accession>